<sequence>MSIVVQVTTDQFHTFEYDELMKLLRTQPRGFNLSIFVCGSCDRFEKFFNVLKPHLNEQLIDVNDDNDEDDFDYYGDDDDDEEYLSQFTWFEMVYKFKTYCWYLSIYQADVTAEKRNLSSDSSDDSGLPVAKKQKTTDDII</sequence>
<reference evidence="3" key="2">
    <citation type="submission" date="2020-10" db="UniProtKB">
        <authorList>
            <consortium name="WormBaseParasite"/>
        </authorList>
    </citation>
    <scope>IDENTIFICATION</scope>
</reference>
<proteinExistence type="predicted"/>
<name>A0A7E4ULN5_PANRE</name>
<evidence type="ECO:0000313" key="3">
    <source>
        <dbReference type="WBParaSite" id="Pan_g10248.t1"/>
    </source>
</evidence>
<keyword evidence="2" id="KW-1185">Reference proteome</keyword>
<evidence type="ECO:0000256" key="1">
    <source>
        <dbReference type="SAM" id="MobiDB-lite"/>
    </source>
</evidence>
<reference evidence="2" key="1">
    <citation type="journal article" date="2013" name="Genetics">
        <title>The draft genome and transcriptome of Panagrellus redivivus are shaped by the harsh demands of a free-living lifestyle.</title>
        <authorList>
            <person name="Srinivasan J."/>
            <person name="Dillman A.R."/>
            <person name="Macchietto M.G."/>
            <person name="Heikkinen L."/>
            <person name="Lakso M."/>
            <person name="Fracchia K.M."/>
            <person name="Antoshechkin I."/>
            <person name="Mortazavi A."/>
            <person name="Wong G."/>
            <person name="Sternberg P.W."/>
        </authorList>
    </citation>
    <scope>NUCLEOTIDE SEQUENCE [LARGE SCALE GENOMIC DNA]</scope>
    <source>
        <strain evidence="2">MT8872</strain>
    </source>
</reference>
<protein>
    <submittedName>
        <fullName evidence="3">Uncharacterized protein</fullName>
    </submittedName>
</protein>
<dbReference type="Proteomes" id="UP000492821">
    <property type="component" value="Unassembled WGS sequence"/>
</dbReference>
<dbReference type="WBParaSite" id="Pan_g10248.t1">
    <property type="protein sequence ID" value="Pan_g10248.t1"/>
    <property type="gene ID" value="Pan_g10248"/>
</dbReference>
<evidence type="ECO:0000313" key="2">
    <source>
        <dbReference type="Proteomes" id="UP000492821"/>
    </source>
</evidence>
<feature type="region of interest" description="Disordered" evidence="1">
    <location>
        <begin position="117"/>
        <end position="140"/>
    </location>
</feature>
<accession>A0A7E4ULN5</accession>
<dbReference type="AlphaFoldDB" id="A0A7E4ULN5"/>
<organism evidence="2 3">
    <name type="scientific">Panagrellus redivivus</name>
    <name type="common">Microworm</name>
    <dbReference type="NCBI Taxonomy" id="6233"/>
    <lineage>
        <taxon>Eukaryota</taxon>
        <taxon>Metazoa</taxon>
        <taxon>Ecdysozoa</taxon>
        <taxon>Nematoda</taxon>
        <taxon>Chromadorea</taxon>
        <taxon>Rhabditida</taxon>
        <taxon>Tylenchina</taxon>
        <taxon>Panagrolaimomorpha</taxon>
        <taxon>Panagrolaimoidea</taxon>
        <taxon>Panagrolaimidae</taxon>
        <taxon>Panagrellus</taxon>
    </lineage>
</organism>